<keyword evidence="10" id="KW-1185">Reference proteome</keyword>
<gene>
    <name evidence="9" type="ORF">RDWZM_004007</name>
</gene>
<feature type="region of interest" description="Disordered" evidence="6">
    <location>
        <begin position="2574"/>
        <end position="2595"/>
    </location>
</feature>
<dbReference type="Pfam" id="PF01421">
    <property type="entry name" value="Reprolysin"/>
    <property type="match status" value="1"/>
</dbReference>
<keyword evidence="3" id="KW-1015">Disulfide bond</keyword>
<feature type="compositionally biased region" description="Low complexity" evidence="6">
    <location>
        <begin position="136"/>
        <end position="164"/>
    </location>
</feature>
<dbReference type="Pfam" id="PF01562">
    <property type="entry name" value="Pep_M12B_propep"/>
    <property type="match status" value="1"/>
</dbReference>
<dbReference type="PROSITE" id="PS50092">
    <property type="entry name" value="TSP1"/>
    <property type="match status" value="2"/>
</dbReference>
<feature type="region of interest" description="Disordered" evidence="6">
    <location>
        <begin position="341"/>
        <end position="384"/>
    </location>
</feature>
<dbReference type="EMBL" id="JAPWDV010000001">
    <property type="protein sequence ID" value="KAJ6225462.1"/>
    <property type="molecule type" value="Genomic_DNA"/>
</dbReference>
<feature type="compositionally biased region" description="Polar residues" evidence="6">
    <location>
        <begin position="880"/>
        <end position="893"/>
    </location>
</feature>
<dbReference type="GO" id="GO:0046872">
    <property type="term" value="F:metal ion binding"/>
    <property type="evidence" value="ECO:0007669"/>
    <property type="project" value="UniProtKB-KW"/>
</dbReference>
<evidence type="ECO:0000256" key="1">
    <source>
        <dbReference type="ARBA" id="ARBA00004613"/>
    </source>
</evidence>
<feature type="region of interest" description="Disordered" evidence="6">
    <location>
        <begin position="1584"/>
        <end position="1621"/>
    </location>
</feature>
<dbReference type="InterPro" id="IPR024079">
    <property type="entry name" value="MetalloPept_cat_dom_sf"/>
</dbReference>
<dbReference type="SUPFAM" id="SSF82895">
    <property type="entry name" value="TSP-1 type 1 repeat"/>
    <property type="match status" value="2"/>
</dbReference>
<feature type="region of interest" description="Disordered" evidence="6">
    <location>
        <begin position="1837"/>
        <end position="1862"/>
    </location>
</feature>
<evidence type="ECO:0000313" key="10">
    <source>
        <dbReference type="Proteomes" id="UP001142055"/>
    </source>
</evidence>
<dbReference type="GO" id="GO:0004222">
    <property type="term" value="F:metalloendopeptidase activity"/>
    <property type="evidence" value="ECO:0007669"/>
    <property type="project" value="InterPro"/>
</dbReference>
<dbReference type="InterPro" id="IPR002870">
    <property type="entry name" value="Peptidase_M12B_N"/>
</dbReference>
<dbReference type="InterPro" id="IPR036383">
    <property type="entry name" value="TSP1_rpt_sf"/>
</dbReference>
<feature type="transmembrane region" description="Helical" evidence="7">
    <location>
        <begin position="39"/>
        <end position="58"/>
    </location>
</feature>
<comment type="subcellular location">
    <subcellularLocation>
        <location evidence="1">Secreted</location>
    </subcellularLocation>
</comment>
<evidence type="ECO:0000313" key="9">
    <source>
        <dbReference type="EMBL" id="KAJ6225462.1"/>
    </source>
</evidence>
<dbReference type="Pfam" id="PF19030">
    <property type="entry name" value="TSP1_ADAMTS"/>
    <property type="match status" value="1"/>
</dbReference>
<dbReference type="Gene3D" id="3.40.390.10">
    <property type="entry name" value="Collagenase (Catalytic Domain)"/>
    <property type="match status" value="1"/>
</dbReference>
<feature type="compositionally biased region" description="Acidic residues" evidence="6">
    <location>
        <begin position="364"/>
        <end position="379"/>
    </location>
</feature>
<accession>A0A9Q0MJE1</accession>
<keyword evidence="7" id="KW-1133">Transmembrane helix</keyword>
<dbReference type="PANTHER" id="PTHR13723">
    <property type="entry name" value="ADAMTS A DISINTEGRIN AND METALLOPROTEASE WITH THROMBOSPONDIN MOTIFS PROTEASE"/>
    <property type="match status" value="1"/>
</dbReference>
<evidence type="ECO:0000256" key="4">
    <source>
        <dbReference type="ARBA" id="ARBA00023180"/>
    </source>
</evidence>
<dbReference type="InterPro" id="IPR050439">
    <property type="entry name" value="ADAMTS_ADAMTS-like"/>
</dbReference>
<feature type="region of interest" description="Disordered" evidence="6">
    <location>
        <begin position="1661"/>
        <end position="1697"/>
    </location>
</feature>
<reference evidence="9" key="1">
    <citation type="submission" date="2022-12" db="EMBL/GenBank/DDBJ databases">
        <title>Genome assemblies of Blomia tropicalis.</title>
        <authorList>
            <person name="Cui Y."/>
        </authorList>
    </citation>
    <scope>NUCLEOTIDE SEQUENCE</scope>
    <source>
        <tissue evidence="9">Adult mites</tissue>
    </source>
</reference>
<feature type="region of interest" description="Disordered" evidence="6">
    <location>
        <begin position="413"/>
        <end position="441"/>
    </location>
</feature>
<evidence type="ECO:0000256" key="2">
    <source>
        <dbReference type="ARBA" id="ARBA00022525"/>
    </source>
</evidence>
<dbReference type="InterPro" id="IPR057401">
    <property type="entry name" value="Adt-1/2-like_dom"/>
</dbReference>
<organism evidence="9 10">
    <name type="scientific">Blomia tropicalis</name>
    <name type="common">Mite</name>
    <dbReference type="NCBI Taxonomy" id="40697"/>
    <lineage>
        <taxon>Eukaryota</taxon>
        <taxon>Metazoa</taxon>
        <taxon>Ecdysozoa</taxon>
        <taxon>Arthropoda</taxon>
        <taxon>Chelicerata</taxon>
        <taxon>Arachnida</taxon>
        <taxon>Acari</taxon>
        <taxon>Acariformes</taxon>
        <taxon>Sarcoptiformes</taxon>
        <taxon>Astigmata</taxon>
        <taxon>Glycyphagoidea</taxon>
        <taxon>Echimyopodidae</taxon>
        <taxon>Blomia</taxon>
    </lineage>
</organism>
<feature type="compositionally biased region" description="Acidic residues" evidence="6">
    <location>
        <begin position="1665"/>
        <end position="1676"/>
    </location>
</feature>
<keyword evidence="7" id="KW-0812">Transmembrane</keyword>
<evidence type="ECO:0000259" key="8">
    <source>
        <dbReference type="PROSITE" id="PS50215"/>
    </source>
</evidence>
<dbReference type="GO" id="GO:0030198">
    <property type="term" value="P:extracellular matrix organization"/>
    <property type="evidence" value="ECO:0007669"/>
    <property type="project" value="TreeGrafter"/>
</dbReference>
<dbReference type="Pfam" id="PF25379">
    <property type="entry name" value="Adt-1"/>
    <property type="match status" value="1"/>
</dbReference>
<keyword evidence="4" id="KW-0325">Glycoprotein</keyword>
<dbReference type="GO" id="GO:0005576">
    <property type="term" value="C:extracellular region"/>
    <property type="evidence" value="ECO:0007669"/>
    <property type="project" value="UniProtKB-SubCell"/>
</dbReference>
<keyword evidence="7" id="KW-0472">Membrane</keyword>
<protein>
    <recommendedName>
        <fullName evidence="8">Peptidase M12B domain-containing protein</fullName>
    </recommendedName>
</protein>
<keyword evidence="2" id="KW-0964">Secreted</keyword>
<dbReference type="Gene3D" id="2.20.100.10">
    <property type="entry name" value="Thrombospondin type-1 (TSP1) repeat"/>
    <property type="match status" value="2"/>
</dbReference>
<evidence type="ECO:0000256" key="7">
    <source>
        <dbReference type="SAM" id="Phobius"/>
    </source>
</evidence>
<evidence type="ECO:0000256" key="3">
    <source>
        <dbReference type="ARBA" id="ARBA00023157"/>
    </source>
</evidence>
<dbReference type="PROSITE" id="PS50215">
    <property type="entry name" value="ADAM_MEPRO"/>
    <property type="match status" value="1"/>
</dbReference>
<feature type="compositionally biased region" description="Low complexity" evidence="6">
    <location>
        <begin position="840"/>
        <end position="861"/>
    </location>
</feature>
<comment type="caution">
    <text evidence="5">Lacks conserved residue(s) required for the propagation of feature annotation.</text>
</comment>
<dbReference type="SMART" id="SM00209">
    <property type="entry name" value="TSP1"/>
    <property type="match status" value="3"/>
</dbReference>
<feature type="region of interest" description="Disordered" evidence="6">
    <location>
        <begin position="121"/>
        <end position="164"/>
    </location>
</feature>
<dbReference type="SUPFAM" id="SSF55486">
    <property type="entry name" value="Metalloproteases ('zincins'), catalytic domain"/>
    <property type="match status" value="1"/>
</dbReference>
<dbReference type="Proteomes" id="UP001142055">
    <property type="component" value="Chromosome 1"/>
</dbReference>
<dbReference type="InterPro" id="IPR001590">
    <property type="entry name" value="Peptidase_M12B"/>
</dbReference>
<name>A0A9Q0MJE1_BLOTA</name>
<feature type="compositionally biased region" description="Low complexity" evidence="6">
    <location>
        <begin position="341"/>
        <end position="356"/>
    </location>
</feature>
<feature type="region of interest" description="Disordered" evidence="6">
    <location>
        <begin position="880"/>
        <end position="910"/>
    </location>
</feature>
<dbReference type="Gene3D" id="3.40.1620.60">
    <property type="match status" value="1"/>
</dbReference>
<evidence type="ECO:0000256" key="5">
    <source>
        <dbReference type="PROSITE-ProRule" id="PRU00276"/>
    </source>
</evidence>
<sequence length="2595" mass="289533">MNSPMSHSNNVLRRHRRLKQQTTTESCFNIRQQQSTTNWSIMSIYIIIVICFCTIFPYSSFVESTAFEQNEGLRFHQSLTPEERLILLGYNTNVPQYEMFTANEGIEQALQVTNQRRFKRSLDERRRRRRRKRSTNETTTTDTVDALLNSTSSSSIDNSDSIGQSSKSPIIIKFDALGQRFRLHLWPNRKLLSPSFQMINEIKDSRWSKKGNEFNDDKTDQILDSLSAIEDCFYQGYSDNHPDSAAAISLCNGMVPRRNRDQIGRLHHKSIANSYGGSLLQHDKDRDRQWNIKFISSSSSSSLYHIILRKNDDEFNDYECPHKRARIKPNRPVLFDLVRMNNNSSSSSTTASSSGNRSKRSIDEGDSSELNILDDDDDQTSNSNDLVRNAAPIQLDDININDVYDDDRDSLRRLNHTSNSEQQTTTTTTTTSRLNNDAKNSDDVPFNITVETAVFVDEPLIHLLSKTFPIDTEQQIVLYVLTIMNAVQLLFKQPSIGRSVEISVVLMDLLKQQPKNLHPSDNIDTYLTNFCVWQHKKRLRESGGPTPDWDHALLLSGINMYVVDGSGRRKRHVVGLAPVSGMCNSLNSCTISEGTSFQVFEFLGMEHDGPQDGNSCNKDDFVMSPTLGPGKTTWSECSRQYLDKFVLTPQATCVLGKSSHVNIIQQFIPSHQLPGERFSVDDQCRFRFGPSSRHSSQQPINEICRLVKCRVKPSSRKNNRSYYGSAGRSIYNPYPPKSTYNTHPALEGTECGQQLWCRQGRCVSKLVQINISSAEDNGLNDIDNLPISRVHNRQVHKSTTEKPIHPIRPKSTSAPKMNKLKPKANNPYQYKYNPKEKDQSFGSRVSSTSSSNGSHNSSTSSPLEVTTEAANYLSTNMYNPYNSVSSTATPKSNSRWKSRTSPRPAPHPINGNWSQWSTFGPCISECVTVGFGEQAPIPIGIMTALRKCNNPIPTNGGLDCGGPDTKVKLCNAYQVCSIESSISAASGSAATVSANRIKISHDHVRYRIRTVDEYIADTCAAAAKINDKLEHHGTQYPSYDSASHSCYVWCHKRGGGYMSQGWRLPDGTPCGRNGTLSNAGFCHKGQCQTFNCLGEMQYRTPNSLSNNVYSSGISSIVANHNESSYSFEHVDCGLNGGIVSGFDSIPIDKDDDNNGNHDSSYHLVRIRNKETNKPKELPTPVYKHNPTQSPIVDLVITTPVVVDNRPIRVKQDIAMGPAQQNFFNSINLDTFHNHHHHPQTPIHIQSNWSDWAPVTECQYSTACITTGRGFRLVTRECKRQNTCSGRREALQLCEEINHSVHRDPTLFALYEQYCPIGKRITTDIYAEQICNKYKIKYPSLLSGNGRQLLGKNSGCIVACEDRLWKDIHYQMDAFEDGKFPFGTDCSEPESAGGVGYCLNGKCIRFDRSSISYDSAESILYRSEILQLFAPDATIIPTATEPVIPTASLAIRHDFHLPPDNSPLYSTISNELYKRATSKHHNVPHGQPFDMESAYGTLAADSLTFATPRRTSDLESSNSRIQLKRLRRSTLNFGASRQSFRIRSNQDSKLKDKSNSDLLFRKALVQEHLDPEADYVSWTLIRGHRHPRTSSHQSSKDSDSSEPLSFSTSQTSHAQSNSQVQPAEHLQTFTLVKHDKNRILNHGQKRRWQTMNHVAMPLGNQTKFLDDDEDEDDEQNDNDTHKEKIHNQPLENVRTKDQSDANKIKMKIRKDFGLGHESWPSEFDDNESSKLREKEQEFRVEPYVWSVILSECSRSCGQGIRTVRVVCTVGQKTLDDSFCDNEVKPIHKRIEPCKERDCIGRWRTQPWSECSTKCNSAHKSYQSRTIICVGPLMNQFTSNKRKRDTDSNISSPEMESFEDDDEMEITTTEVPIPSSTTDSTMPKIVNLFSGDLVTCPPLITVNNSIFNTLALAPSSTTTSNTETLNTNLSNQKMAVPGSTVRGININDSSKLISKRINGQTITPITLNNGTQNGANVITLSHIKAAFSAAAASPNNPIPLGTLANSGNNFVIYNIKTDTSDPSKQTLYLTKNSTLMANNLQSSPVLKYIANPATNQQESETKPLIIYPQVGNLSSSISNSVTSNGNAAYTFVSNSSSTTNNINNRCSNGNSTKKVKLEIKEEPNVLTNATPLASSVNTNKPICITKLMETTNEFVDGKMTAVNSKSPEILAKTVSKSNIENCLPVSCNNSHSTNNHFNRLPLNPYSNSKFYYLNKITPYLPDEIFDSDEEDFCDDEVSNTKPNVELPVSSTTTTTVTNEESQYIKPKVDLSNGVDPQHEKQSSTLPSIVTIKEEIDEVETKLIPLTPNVPTVKNARIINSNNKKKEILTPVTKIGSGIQKISTPKTKPMSISHIVTSMGGNGSVQITTKTSLKPNSCGKVAIIKAPNKVQTNGKSFTKISDQMTYQQKRAQIWQILIKEISYRKQQMDQTKALAMEKRRLLSYECETYVHKRSIATNSSKVVVVKRRPSITKATSQKINGSTAIITNANLTSKPSSAQSSSQQRTITFHLTPNQLNNISSSLLFVSKNSTSGTSTTAVSGASRFVSNGNGTKMITLTSNSFPMILTTANGTTLKASTNLTTKRPNQSSSQHHTLTLT</sequence>
<dbReference type="OMA" id="CKERDCI"/>
<dbReference type="GO" id="GO:0031012">
    <property type="term" value="C:extracellular matrix"/>
    <property type="evidence" value="ECO:0007669"/>
    <property type="project" value="TreeGrafter"/>
</dbReference>
<feature type="compositionally biased region" description="Polar residues" evidence="6">
    <location>
        <begin position="1609"/>
        <end position="1620"/>
    </location>
</feature>
<feature type="region of interest" description="Disordered" evidence="6">
    <location>
        <begin position="791"/>
        <end position="864"/>
    </location>
</feature>
<dbReference type="PANTHER" id="PTHR13723:SF275">
    <property type="entry name" value="STALL, ISOFORM C"/>
    <property type="match status" value="1"/>
</dbReference>
<dbReference type="GO" id="GO:0006508">
    <property type="term" value="P:proteolysis"/>
    <property type="evidence" value="ECO:0007669"/>
    <property type="project" value="UniProtKB-KW"/>
</dbReference>
<evidence type="ECO:0000256" key="6">
    <source>
        <dbReference type="SAM" id="MobiDB-lite"/>
    </source>
</evidence>
<proteinExistence type="predicted"/>
<dbReference type="InterPro" id="IPR000884">
    <property type="entry name" value="TSP1_rpt"/>
</dbReference>
<comment type="caution">
    <text evidence="9">The sequence shown here is derived from an EMBL/GenBank/DDBJ whole genome shotgun (WGS) entry which is preliminary data.</text>
</comment>
<feature type="domain" description="Peptidase M12B" evidence="8">
    <location>
        <begin position="448"/>
        <end position="658"/>
    </location>
</feature>